<sequence>MHLELFLEEFLQHRIVSFELRHTCLIAASRDPTRLYLATVSDRGVLRSDRPTDMGSGSLQVAYMQGRCPMLAMVVLHECDEDRGHKEWLDHFRGALILAMVVLHECDEDRGMKAIFGIARLHAIYRRNSPSLRPTSPLRPGRLLPSTRVLNY</sequence>
<dbReference type="AlphaFoldDB" id="A0AAE1HXQ2"/>
<name>A0AAE1HXQ2_9NEOP</name>
<evidence type="ECO:0000313" key="1">
    <source>
        <dbReference type="EMBL" id="KAK3928560.1"/>
    </source>
</evidence>
<accession>A0AAE1HXQ2</accession>
<evidence type="ECO:0000313" key="2">
    <source>
        <dbReference type="Proteomes" id="UP001219518"/>
    </source>
</evidence>
<proteinExistence type="predicted"/>
<comment type="caution">
    <text evidence="1">The sequence shown here is derived from an EMBL/GenBank/DDBJ whole genome shotgun (WGS) entry which is preliminary data.</text>
</comment>
<protein>
    <submittedName>
        <fullName evidence="1">Squalestatin S1 biosynthesis transcriptional activator L3</fullName>
    </submittedName>
</protein>
<organism evidence="1 2">
    <name type="scientific">Frankliniella fusca</name>
    <dbReference type="NCBI Taxonomy" id="407009"/>
    <lineage>
        <taxon>Eukaryota</taxon>
        <taxon>Metazoa</taxon>
        <taxon>Ecdysozoa</taxon>
        <taxon>Arthropoda</taxon>
        <taxon>Hexapoda</taxon>
        <taxon>Insecta</taxon>
        <taxon>Pterygota</taxon>
        <taxon>Neoptera</taxon>
        <taxon>Paraneoptera</taxon>
        <taxon>Thysanoptera</taxon>
        <taxon>Terebrantia</taxon>
        <taxon>Thripoidea</taxon>
        <taxon>Thripidae</taxon>
        <taxon>Frankliniella</taxon>
    </lineage>
</organism>
<gene>
    <name evidence="1" type="ORF">KUF71_016807</name>
</gene>
<dbReference type="EMBL" id="JAHWGI010001337">
    <property type="protein sequence ID" value="KAK3928560.1"/>
    <property type="molecule type" value="Genomic_DNA"/>
</dbReference>
<keyword evidence="2" id="KW-1185">Reference proteome</keyword>
<reference evidence="1" key="1">
    <citation type="submission" date="2021-07" db="EMBL/GenBank/DDBJ databases">
        <authorList>
            <person name="Catto M.A."/>
            <person name="Jacobson A."/>
            <person name="Kennedy G."/>
            <person name="Labadie P."/>
            <person name="Hunt B.G."/>
            <person name="Srinivasan R."/>
        </authorList>
    </citation>
    <scope>NUCLEOTIDE SEQUENCE</scope>
    <source>
        <strain evidence="1">PL_HMW_Pooled</strain>
        <tissue evidence="1">Head</tissue>
    </source>
</reference>
<reference evidence="1" key="2">
    <citation type="journal article" date="2023" name="BMC Genomics">
        <title>Pest status, molecular evolution, and epigenetic factors derived from the genome assembly of Frankliniella fusca, a thysanopteran phytovirus vector.</title>
        <authorList>
            <person name="Catto M.A."/>
            <person name="Labadie P.E."/>
            <person name="Jacobson A.L."/>
            <person name="Kennedy G.G."/>
            <person name="Srinivasan R."/>
            <person name="Hunt B.G."/>
        </authorList>
    </citation>
    <scope>NUCLEOTIDE SEQUENCE</scope>
    <source>
        <strain evidence="1">PL_HMW_Pooled</strain>
    </source>
</reference>
<dbReference type="Proteomes" id="UP001219518">
    <property type="component" value="Unassembled WGS sequence"/>
</dbReference>